<dbReference type="OrthoDB" id="3390620at2"/>
<accession>A0A2A9CNQ2</accession>
<evidence type="ECO:0000313" key="2">
    <source>
        <dbReference type="Proteomes" id="UP000226079"/>
    </source>
</evidence>
<dbReference type="AlphaFoldDB" id="A0A2A9CNQ2"/>
<proteinExistence type="predicted"/>
<dbReference type="EMBL" id="PDJC01000001">
    <property type="protein sequence ID" value="PFG16087.1"/>
    <property type="molecule type" value="Genomic_DNA"/>
</dbReference>
<reference evidence="1 2" key="1">
    <citation type="submission" date="2017-10" db="EMBL/GenBank/DDBJ databases">
        <title>Sequencing the genomes of 1000 actinobacteria strains.</title>
        <authorList>
            <person name="Klenk H.-P."/>
        </authorList>
    </citation>
    <scope>NUCLEOTIDE SEQUENCE [LARGE SCALE GENOMIC DNA]</scope>
    <source>
        <strain evidence="1 2">DSM 15597</strain>
    </source>
</reference>
<protein>
    <submittedName>
        <fullName evidence="1">Uncharacterized protein</fullName>
    </submittedName>
</protein>
<dbReference type="Proteomes" id="UP000226079">
    <property type="component" value="Unassembled WGS sequence"/>
</dbReference>
<name>A0A2A9CNQ2_9ACTN</name>
<gene>
    <name evidence="1" type="ORF">ATK74_0617</name>
</gene>
<keyword evidence="2" id="KW-1185">Reference proteome</keyword>
<evidence type="ECO:0000313" key="1">
    <source>
        <dbReference type="EMBL" id="PFG16087.1"/>
    </source>
</evidence>
<sequence>MGLFKDLAKLQKMGNQQLASMDVKGQLADAQSRMNAILANQPSPAALPDGLAITAQATVVSTRDTGVIVNGASVIEVELMVLLPTGVPVQVTRSVTALPLHLYRLQPGRRVDVRLDPADPQNTLQLTL</sequence>
<comment type="caution">
    <text evidence="1">The sequence shown here is derived from an EMBL/GenBank/DDBJ whole genome shotgun (WGS) entry which is preliminary data.</text>
</comment>
<organism evidence="1 2">
    <name type="scientific">Propionicimonas paludicola</name>
    <dbReference type="NCBI Taxonomy" id="185243"/>
    <lineage>
        <taxon>Bacteria</taxon>
        <taxon>Bacillati</taxon>
        <taxon>Actinomycetota</taxon>
        <taxon>Actinomycetes</taxon>
        <taxon>Propionibacteriales</taxon>
        <taxon>Nocardioidaceae</taxon>
        <taxon>Propionicimonas</taxon>
    </lineage>
</organism>